<dbReference type="GO" id="GO:0005524">
    <property type="term" value="F:ATP binding"/>
    <property type="evidence" value="ECO:0007669"/>
    <property type="project" value="InterPro"/>
</dbReference>
<gene>
    <name evidence="2" type="ORF">DX908_13600</name>
</gene>
<dbReference type="AlphaFoldDB" id="A0A371RL77"/>
<dbReference type="InParanoid" id="A0A371RL77"/>
<dbReference type="GO" id="GO:0006426">
    <property type="term" value="P:glycyl-tRNA aminoacylation"/>
    <property type="evidence" value="ECO:0007669"/>
    <property type="project" value="InterPro"/>
</dbReference>
<feature type="region of interest" description="Disordered" evidence="1">
    <location>
        <begin position="59"/>
        <end position="80"/>
    </location>
</feature>
<accession>A0A371RL77</accession>
<dbReference type="PROSITE" id="PS50861">
    <property type="entry name" value="AA_TRNA_LIGASE_II_GLYAB"/>
    <property type="match status" value="1"/>
</dbReference>
<reference evidence="2 3" key="1">
    <citation type="submission" date="2018-08" db="EMBL/GenBank/DDBJ databases">
        <title>Parvularcula sp. SM1705, isolated from surface water of the South Sea China.</title>
        <authorList>
            <person name="Sun L."/>
        </authorList>
    </citation>
    <scope>NUCLEOTIDE SEQUENCE [LARGE SCALE GENOMIC DNA]</scope>
    <source>
        <strain evidence="2 3">SM1705</strain>
    </source>
</reference>
<name>A0A371RL77_9PROT</name>
<proteinExistence type="predicted"/>
<comment type="caution">
    <text evidence="2">The sequence shown here is derived from an EMBL/GenBank/DDBJ whole genome shotgun (WGS) entry which is preliminary data.</text>
</comment>
<evidence type="ECO:0000313" key="2">
    <source>
        <dbReference type="EMBL" id="RFB06208.1"/>
    </source>
</evidence>
<keyword evidence="3" id="KW-1185">Reference proteome</keyword>
<protein>
    <submittedName>
        <fullName evidence="2">Uncharacterized protein</fullName>
    </submittedName>
</protein>
<dbReference type="Proteomes" id="UP000264589">
    <property type="component" value="Unassembled WGS sequence"/>
</dbReference>
<evidence type="ECO:0000313" key="3">
    <source>
        <dbReference type="Proteomes" id="UP000264589"/>
    </source>
</evidence>
<organism evidence="2 3">
    <name type="scientific">Parvularcula marina</name>
    <dbReference type="NCBI Taxonomy" id="2292771"/>
    <lineage>
        <taxon>Bacteria</taxon>
        <taxon>Pseudomonadati</taxon>
        <taxon>Pseudomonadota</taxon>
        <taxon>Alphaproteobacteria</taxon>
        <taxon>Parvularculales</taxon>
        <taxon>Parvularculaceae</taxon>
        <taxon>Parvularcula</taxon>
    </lineage>
</organism>
<dbReference type="GO" id="GO:0004820">
    <property type="term" value="F:glycine-tRNA ligase activity"/>
    <property type="evidence" value="ECO:0007669"/>
    <property type="project" value="InterPro"/>
</dbReference>
<evidence type="ECO:0000256" key="1">
    <source>
        <dbReference type="SAM" id="MobiDB-lite"/>
    </source>
</evidence>
<dbReference type="InterPro" id="IPR006194">
    <property type="entry name" value="Gly-tRNA-synth_heterodimer"/>
</dbReference>
<dbReference type="GO" id="GO:0005737">
    <property type="term" value="C:cytoplasm"/>
    <property type="evidence" value="ECO:0007669"/>
    <property type="project" value="InterPro"/>
</dbReference>
<sequence>MALERYRPYLEDSGLTDDEADELLTALWNVMVQFVDLGFDVRSVHRYLGMPIGFAGDESGEMVLSDDPNENLTSEEERAP</sequence>
<dbReference type="EMBL" id="QUQO01000001">
    <property type="protein sequence ID" value="RFB06208.1"/>
    <property type="molecule type" value="Genomic_DNA"/>
</dbReference>